<name>A0A250I8V8_9BACT</name>
<sequence>MTNPPNGLPPLSGYTPTPESLRVAEEQLAKASPEELSAAARAWVVYSRSAGGRSSITGAELPGFYMTPTLVRAAWLAVVRDLRGRAPTPPPAESTPKGTPEVKPVTRQPAAEEGAARSPGATLPELCRGARDLAEAVSLMGSSDTEAARTVTKLVKLLSKRLRARMNQL</sequence>
<keyword evidence="3" id="KW-1185">Reference proteome</keyword>
<organism evidence="2 3">
    <name type="scientific">Melittangium boletus DSM 14713</name>
    <dbReference type="NCBI Taxonomy" id="1294270"/>
    <lineage>
        <taxon>Bacteria</taxon>
        <taxon>Pseudomonadati</taxon>
        <taxon>Myxococcota</taxon>
        <taxon>Myxococcia</taxon>
        <taxon>Myxococcales</taxon>
        <taxon>Cystobacterineae</taxon>
        <taxon>Archangiaceae</taxon>
        <taxon>Melittangium</taxon>
    </lineage>
</organism>
<dbReference type="AlphaFoldDB" id="A0A250I8V8"/>
<feature type="region of interest" description="Disordered" evidence="1">
    <location>
        <begin position="84"/>
        <end position="123"/>
    </location>
</feature>
<evidence type="ECO:0000313" key="3">
    <source>
        <dbReference type="Proteomes" id="UP000217289"/>
    </source>
</evidence>
<dbReference type="Proteomes" id="UP000217289">
    <property type="component" value="Chromosome"/>
</dbReference>
<dbReference type="KEGG" id="mbd:MEBOL_000834"/>
<dbReference type="EMBL" id="CP022163">
    <property type="protein sequence ID" value="ATB27396.1"/>
    <property type="molecule type" value="Genomic_DNA"/>
</dbReference>
<evidence type="ECO:0000256" key="1">
    <source>
        <dbReference type="SAM" id="MobiDB-lite"/>
    </source>
</evidence>
<dbReference type="RefSeq" id="WP_095976204.1">
    <property type="nucleotide sequence ID" value="NZ_CP022163.1"/>
</dbReference>
<accession>A0A250I8V8</accession>
<reference evidence="2 3" key="1">
    <citation type="submission" date="2017-06" db="EMBL/GenBank/DDBJ databases">
        <authorList>
            <person name="Kim H.J."/>
            <person name="Triplett B.A."/>
        </authorList>
    </citation>
    <scope>NUCLEOTIDE SEQUENCE [LARGE SCALE GENOMIC DNA]</scope>
    <source>
        <strain evidence="2 3">DSM 14713</strain>
    </source>
</reference>
<evidence type="ECO:0000313" key="2">
    <source>
        <dbReference type="EMBL" id="ATB27396.1"/>
    </source>
</evidence>
<dbReference type="OrthoDB" id="5526743at2"/>
<gene>
    <name evidence="2" type="ORF">MEBOL_000834</name>
</gene>
<proteinExistence type="predicted"/>
<protein>
    <submittedName>
        <fullName evidence="2">Uncharacterized protein</fullName>
    </submittedName>
</protein>